<protein>
    <submittedName>
        <fullName evidence="2">Uncharacterized protein</fullName>
    </submittedName>
</protein>
<accession>A0A1Y2MEH8</accession>
<sequence>MAEQINESETADHLRQSHLPSNFPHCNLAKYFCRIFKQLHSTHNMTSALPTTEATSSTPTALVPAALGNFRDNHSQDSDASDGDQSDASRRSLSPTRQGLSKAKKRKERRTFGAFADELGDLLGSAFQNKDEPKTEGLAASAHAAIATTDGDLEMQVEPPSSGPKMSKRQRQNLAKMQARKLAKEQSKMVTAEEQAVAAERRGMTIQEYRGGKPQGRKSGKTETNKRRSRKEKERLKKKAEQADAMDIE</sequence>
<evidence type="ECO:0000256" key="1">
    <source>
        <dbReference type="SAM" id="MobiDB-lite"/>
    </source>
</evidence>
<name>A0A1Y2MEH8_EPING</name>
<feature type="compositionally biased region" description="Basic and acidic residues" evidence="1">
    <location>
        <begin position="220"/>
        <end position="242"/>
    </location>
</feature>
<gene>
    <name evidence="2" type="ORF">B5807_01394</name>
</gene>
<keyword evidence="3" id="KW-1185">Reference proteome</keyword>
<reference evidence="2 3" key="1">
    <citation type="journal article" date="2017" name="Genome Announc.">
        <title>Genome sequence of the saprophytic ascomycete Epicoccum nigrum ICMP 19927 strain isolated from New Zealand.</title>
        <authorList>
            <person name="Fokin M."/>
            <person name="Fleetwood D."/>
            <person name="Weir B.S."/>
            <person name="Villas-Boas S.G."/>
        </authorList>
    </citation>
    <scope>NUCLEOTIDE SEQUENCE [LARGE SCALE GENOMIC DNA]</scope>
    <source>
        <strain evidence="2 3">ICMP 19927</strain>
    </source>
</reference>
<dbReference type="OMA" id="KMNKRTR"/>
<dbReference type="AlphaFoldDB" id="A0A1Y2MEH8"/>
<proteinExistence type="predicted"/>
<dbReference type="EMBL" id="KZ107838">
    <property type="protein sequence ID" value="OSS54209.1"/>
    <property type="molecule type" value="Genomic_DNA"/>
</dbReference>
<feature type="region of interest" description="Disordered" evidence="1">
    <location>
        <begin position="182"/>
        <end position="249"/>
    </location>
</feature>
<feature type="region of interest" description="Disordered" evidence="1">
    <location>
        <begin position="69"/>
        <end position="111"/>
    </location>
</feature>
<evidence type="ECO:0000313" key="3">
    <source>
        <dbReference type="Proteomes" id="UP000193240"/>
    </source>
</evidence>
<dbReference type="InParanoid" id="A0A1Y2MEH8"/>
<organism evidence="2 3">
    <name type="scientific">Epicoccum nigrum</name>
    <name type="common">Soil fungus</name>
    <name type="synonym">Epicoccum purpurascens</name>
    <dbReference type="NCBI Taxonomy" id="105696"/>
    <lineage>
        <taxon>Eukaryota</taxon>
        <taxon>Fungi</taxon>
        <taxon>Dikarya</taxon>
        <taxon>Ascomycota</taxon>
        <taxon>Pezizomycotina</taxon>
        <taxon>Dothideomycetes</taxon>
        <taxon>Pleosporomycetidae</taxon>
        <taxon>Pleosporales</taxon>
        <taxon>Pleosporineae</taxon>
        <taxon>Didymellaceae</taxon>
        <taxon>Epicoccum</taxon>
    </lineage>
</organism>
<dbReference type="Proteomes" id="UP000193240">
    <property type="component" value="Unassembled WGS sequence"/>
</dbReference>
<evidence type="ECO:0000313" key="2">
    <source>
        <dbReference type="EMBL" id="OSS54209.1"/>
    </source>
</evidence>